<keyword evidence="4 8" id="KW-1133">Transmembrane helix</keyword>
<evidence type="ECO:0000313" key="11">
    <source>
        <dbReference type="Proteomes" id="UP000666915"/>
    </source>
</evidence>
<feature type="transmembrane region" description="Helical" evidence="8">
    <location>
        <begin position="524"/>
        <end position="542"/>
    </location>
</feature>
<proteinExistence type="inferred from homology"/>
<evidence type="ECO:0000256" key="5">
    <source>
        <dbReference type="ARBA" id="ARBA00023136"/>
    </source>
</evidence>
<keyword evidence="5 8" id="KW-0472">Membrane</keyword>
<feature type="transmembrane region" description="Helical" evidence="8">
    <location>
        <begin position="473"/>
        <end position="489"/>
    </location>
</feature>
<evidence type="ECO:0000313" key="10">
    <source>
        <dbReference type="EMBL" id="MBO2437219.1"/>
    </source>
</evidence>
<evidence type="ECO:0000256" key="1">
    <source>
        <dbReference type="ARBA" id="ARBA00004651"/>
    </source>
</evidence>
<feature type="transmembrane region" description="Helical" evidence="8">
    <location>
        <begin position="131"/>
        <end position="153"/>
    </location>
</feature>
<dbReference type="PANTHER" id="PTHR30509">
    <property type="entry name" value="P-HYDROXYBENZOIC ACID EFFLUX PUMP SUBUNIT-RELATED"/>
    <property type="match status" value="1"/>
</dbReference>
<evidence type="ECO:0000256" key="7">
    <source>
        <dbReference type="SAM" id="MobiDB-lite"/>
    </source>
</evidence>
<feature type="transmembrane region" description="Helical" evidence="8">
    <location>
        <begin position="101"/>
        <end position="125"/>
    </location>
</feature>
<keyword evidence="3 8" id="KW-0812">Transmembrane</keyword>
<evidence type="ECO:0000256" key="2">
    <source>
        <dbReference type="ARBA" id="ARBA00022475"/>
    </source>
</evidence>
<feature type="compositionally biased region" description="Low complexity" evidence="7">
    <location>
        <begin position="747"/>
        <end position="772"/>
    </location>
</feature>
<dbReference type="EMBL" id="JAGEOK010000004">
    <property type="protein sequence ID" value="MBO2437219.1"/>
    <property type="molecule type" value="Genomic_DNA"/>
</dbReference>
<gene>
    <name evidence="10" type="ORF">J4557_06770</name>
</gene>
<feature type="transmembrane region" description="Helical" evidence="8">
    <location>
        <begin position="448"/>
        <end position="466"/>
    </location>
</feature>
<dbReference type="InterPro" id="IPR049453">
    <property type="entry name" value="Memb_transporter_dom"/>
</dbReference>
<comment type="similarity">
    <text evidence="6">Belongs to the YccS/YhfK family.</text>
</comment>
<reference evidence="10 11" key="1">
    <citation type="submission" date="2021-03" db="EMBL/GenBank/DDBJ databases">
        <authorList>
            <person name="Kanchanasin P."/>
            <person name="Saeng-In P."/>
            <person name="Phongsopitanun W."/>
            <person name="Yuki M."/>
            <person name="Kudo T."/>
            <person name="Ohkuma M."/>
            <person name="Tanasupawat S."/>
        </authorList>
    </citation>
    <scope>NUCLEOTIDE SEQUENCE [LARGE SCALE GENOMIC DNA]</scope>
    <source>
        <strain evidence="10 11">L46</strain>
    </source>
</reference>
<evidence type="ECO:0000256" key="4">
    <source>
        <dbReference type="ARBA" id="ARBA00022989"/>
    </source>
</evidence>
<evidence type="ECO:0000256" key="6">
    <source>
        <dbReference type="ARBA" id="ARBA00043993"/>
    </source>
</evidence>
<comment type="caution">
    <text evidence="10">The sequence shown here is derived from an EMBL/GenBank/DDBJ whole genome shotgun (WGS) entry which is preliminary data.</text>
</comment>
<sequence length="772" mass="81720">MLERARSAYAQINGQSAPFYGLAAALAMAIPLLAGSLTGRAAQGSMIALGAYLVALRAPEGPYGNRARDLASGVLMVAVGSAVGGLLSGHAWTAVVVVPPLIALGVGVPRIGSTAGLAVLLSAIRPPSADVIGIGLLELIGGLLTMALLLVPWPVRRLRPLRESLAEAADRVAEALDAVAQDVGAPDPSPLNAVELTNPDLLAVARMPDWEERRRAASEALTDARATYGLYRSGRGRGRDEPTRPERLIDALGRVLHETVTLQAVLEAAKNYPPDREWALETQTAVSALAARLRLLAGAIATNGEAPLGGEESGAVRRMGRLSEQIRRAGLAGDEDLIAVSLIGQVRRSIDRIAGETASARRTIAGGLRLGIGPPRMPGAPDPRSAVARMRRAVRTRSPLFRQITRVYVTAVVSMALAAGLHIPHGHWLTITAMLSLRATYGETVERLVQRVGGTAAGSVVAAVVLTLAPTKPVIALIVFVFALAGFALRSINFAYWGLFGTPLAMMLLDFSAPSDWRIAGERIALVAGGTVLSFLAVRLLWPAGHLERLPIQLGRMLGVHADLVRSAADVVGGEQVRLPQEKVVTAERSAEAVAETRDRLTHERVPDTAQIGRLRDAVRAAHRVRDHLIAVSRVTRERAVDAGPVPEILDRLADQLEEAAGLLEDPDEDLQSRSPAAELEEELAGLDDYLKTLTKRRRAEISSGVGREEFTPLRQALAQVSGTRYTVRSLRRDTGRVINASLSAVGRDSPAPGADAPRPDAAAVSPSGSGT</sequence>
<dbReference type="RefSeq" id="WP_208265571.1">
    <property type="nucleotide sequence ID" value="NZ_BAAAGM010000116.1"/>
</dbReference>
<dbReference type="Proteomes" id="UP000666915">
    <property type="component" value="Unassembled WGS sequence"/>
</dbReference>
<feature type="region of interest" description="Disordered" evidence="7">
    <location>
        <begin position="742"/>
        <end position="772"/>
    </location>
</feature>
<name>A0ABS3QTC2_9ACTN</name>
<keyword evidence="2" id="KW-1003">Cell membrane</keyword>
<keyword evidence="11" id="KW-1185">Reference proteome</keyword>
<feature type="transmembrane region" description="Helical" evidence="8">
    <location>
        <begin position="17"/>
        <end position="34"/>
    </location>
</feature>
<dbReference type="Pfam" id="PF13515">
    <property type="entry name" value="FUSC_2"/>
    <property type="match status" value="1"/>
</dbReference>
<evidence type="ECO:0000256" key="8">
    <source>
        <dbReference type="SAM" id="Phobius"/>
    </source>
</evidence>
<protein>
    <submittedName>
        <fullName evidence="10">FUSC family protein</fullName>
    </submittedName>
</protein>
<organism evidence="10 11">
    <name type="scientific">Actinomadura nitritigenes</name>
    <dbReference type="NCBI Taxonomy" id="134602"/>
    <lineage>
        <taxon>Bacteria</taxon>
        <taxon>Bacillati</taxon>
        <taxon>Actinomycetota</taxon>
        <taxon>Actinomycetes</taxon>
        <taxon>Streptosporangiales</taxon>
        <taxon>Thermomonosporaceae</taxon>
        <taxon>Actinomadura</taxon>
    </lineage>
</organism>
<comment type="subcellular location">
    <subcellularLocation>
        <location evidence="1">Cell membrane</location>
        <topology evidence="1">Multi-pass membrane protein</topology>
    </subcellularLocation>
</comment>
<feature type="transmembrane region" description="Helical" evidence="8">
    <location>
        <begin position="407"/>
        <end position="428"/>
    </location>
</feature>
<dbReference type="PANTHER" id="PTHR30509:SF9">
    <property type="entry name" value="MULTIDRUG RESISTANCE PROTEIN MDTO"/>
    <property type="match status" value="1"/>
</dbReference>
<evidence type="ECO:0000256" key="3">
    <source>
        <dbReference type="ARBA" id="ARBA00022692"/>
    </source>
</evidence>
<accession>A0ABS3QTC2</accession>
<feature type="transmembrane region" description="Helical" evidence="8">
    <location>
        <begin position="70"/>
        <end position="89"/>
    </location>
</feature>
<evidence type="ECO:0000259" key="9">
    <source>
        <dbReference type="Pfam" id="PF13515"/>
    </source>
</evidence>
<feature type="domain" description="Integral membrane bound transporter" evidence="9">
    <location>
        <begin position="414"/>
        <end position="536"/>
    </location>
</feature>